<name>A0ABU6T0X0_9FABA</name>
<reference evidence="2 3" key="1">
    <citation type="journal article" date="2023" name="Plants (Basel)">
        <title>Bridging the Gap: Combining Genomics and Transcriptomics Approaches to Understand Stylosanthes scabra, an Orphan Legume from the Brazilian Caatinga.</title>
        <authorList>
            <person name="Ferreira-Neto J.R.C."/>
            <person name="da Silva M.D."/>
            <person name="Binneck E."/>
            <person name="de Melo N.F."/>
            <person name="da Silva R.H."/>
            <person name="de Melo A.L.T.M."/>
            <person name="Pandolfi V."/>
            <person name="Bustamante F.O."/>
            <person name="Brasileiro-Vidal A.C."/>
            <person name="Benko-Iseppon A.M."/>
        </authorList>
    </citation>
    <scope>NUCLEOTIDE SEQUENCE [LARGE SCALE GENOMIC DNA]</scope>
    <source>
        <tissue evidence="2">Leaves</tissue>
    </source>
</reference>
<sequence>RDIARDGGIGGDGSGGSSGSRCDGDARVVPRREKMKELRVDAMASAIAATQDDCGAATVVNWGLKEEHRAEVKRI</sequence>
<dbReference type="EMBL" id="JASCZI010064239">
    <property type="protein sequence ID" value="MED6141628.1"/>
    <property type="molecule type" value="Genomic_DNA"/>
</dbReference>
<feature type="compositionally biased region" description="Gly residues" evidence="1">
    <location>
        <begin position="7"/>
        <end position="18"/>
    </location>
</feature>
<protein>
    <submittedName>
        <fullName evidence="2">Uncharacterized protein</fullName>
    </submittedName>
</protein>
<proteinExistence type="predicted"/>
<feature type="non-terminal residue" evidence="2">
    <location>
        <position position="1"/>
    </location>
</feature>
<accession>A0ABU6T0X0</accession>
<dbReference type="Proteomes" id="UP001341840">
    <property type="component" value="Unassembled WGS sequence"/>
</dbReference>
<evidence type="ECO:0000313" key="3">
    <source>
        <dbReference type="Proteomes" id="UP001341840"/>
    </source>
</evidence>
<evidence type="ECO:0000313" key="2">
    <source>
        <dbReference type="EMBL" id="MED6141628.1"/>
    </source>
</evidence>
<gene>
    <name evidence="2" type="ORF">PIB30_105288</name>
</gene>
<feature type="region of interest" description="Disordered" evidence="1">
    <location>
        <begin position="1"/>
        <end position="30"/>
    </location>
</feature>
<evidence type="ECO:0000256" key="1">
    <source>
        <dbReference type="SAM" id="MobiDB-lite"/>
    </source>
</evidence>
<keyword evidence="3" id="KW-1185">Reference proteome</keyword>
<comment type="caution">
    <text evidence="2">The sequence shown here is derived from an EMBL/GenBank/DDBJ whole genome shotgun (WGS) entry which is preliminary data.</text>
</comment>
<organism evidence="2 3">
    <name type="scientific">Stylosanthes scabra</name>
    <dbReference type="NCBI Taxonomy" id="79078"/>
    <lineage>
        <taxon>Eukaryota</taxon>
        <taxon>Viridiplantae</taxon>
        <taxon>Streptophyta</taxon>
        <taxon>Embryophyta</taxon>
        <taxon>Tracheophyta</taxon>
        <taxon>Spermatophyta</taxon>
        <taxon>Magnoliopsida</taxon>
        <taxon>eudicotyledons</taxon>
        <taxon>Gunneridae</taxon>
        <taxon>Pentapetalae</taxon>
        <taxon>rosids</taxon>
        <taxon>fabids</taxon>
        <taxon>Fabales</taxon>
        <taxon>Fabaceae</taxon>
        <taxon>Papilionoideae</taxon>
        <taxon>50 kb inversion clade</taxon>
        <taxon>dalbergioids sensu lato</taxon>
        <taxon>Dalbergieae</taxon>
        <taxon>Pterocarpus clade</taxon>
        <taxon>Stylosanthes</taxon>
    </lineage>
</organism>